<dbReference type="EC" id="2.7.13.3" evidence="2"/>
<comment type="caution">
    <text evidence="9">The sequence shown here is derived from an EMBL/GenBank/DDBJ whole genome shotgun (WGS) entry which is preliminary data.</text>
</comment>
<evidence type="ECO:0000259" key="7">
    <source>
        <dbReference type="PROSITE" id="PS50112"/>
    </source>
</evidence>
<dbReference type="Pfam" id="PF01590">
    <property type="entry name" value="GAF"/>
    <property type="match status" value="1"/>
</dbReference>
<protein>
    <recommendedName>
        <fullName evidence="2">histidine kinase</fullName>
        <ecNumber evidence="2">2.7.13.3</ecNumber>
    </recommendedName>
</protein>
<reference evidence="9 10" key="1">
    <citation type="journal article" date="2020" name="ISME J.">
        <title>Comparative genomics reveals insights into cyanobacterial evolution and habitat adaptation.</title>
        <authorList>
            <person name="Chen M.Y."/>
            <person name="Teng W.K."/>
            <person name="Zhao L."/>
            <person name="Hu C.X."/>
            <person name="Zhou Y.K."/>
            <person name="Han B.P."/>
            <person name="Song L.R."/>
            <person name="Shu W.S."/>
        </authorList>
    </citation>
    <scope>NUCLEOTIDE SEQUENCE [LARGE SCALE GENOMIC DNA]</scope>
    <source>
        <strain evidence="9 10">FACHB-260</strain>
    </source>
</reference>
<dbReference type="PROSITE" id="PS50109">
    <property type="entry name" value="HIS_KIN"/>
    <property type="match status" value="1"/>
</dbReference>
<keyword evidence="4" id="KW-0808">Transferase</keyword>
<accession>A0ABR8CLX7</accession>
<keyword evidence="5" id="KW-0902">Two-component regulatory system</keyword>
<evidence type="ECO:0000256" key="2">
    <source>
        <dbReference type="ARBA" id="ARBA00012438"/>
    </source>
</evidence>
<dbReference type="Pfam" id="PF02518">
    <property type="entry name" value="HATPase_c"/>
    <property type="match status" value="1"/>
</dbReference>
<dbReference type="InterPro" id="IPR005467">
    <property type="entry name" value="His_kinase_dom"/>
</dbReference>
<dbReference type="SUPFAM" id="SSF55874">
    <property type="entry name" value="ATPase domain of HSP90 chaperone/DNA topoisomerase II/histidine kinase"/>
    <property type="match status" value="1"/>
</dbReference>
<dbReference type="SMART" id="SM00086">
    <property type="entry name" value="PAC"/>
    <property type="match status" value="2"/>
</dbReference>
<evidence type="ECO:0000256" key="4">
    <source>
        <dbReference type="ARBA" id="ARBA00022777"/>
    </source>
</evidence>
<evidence type="ECO:0000259" key="8">
    <source>
        <dbReference type="PROSITE" id="PS50113"/>
    </source>
</evidence>
<dbReference type="Gene3D" id="3.30.450.40">
    <property type="match status" value="2"/>
</dbReference>
<keyword evidence="4" id="KW-0418">Kinase</keyword>
<dbReference type="Pfam" id="PF08447">
    <property type="entry name" value="PAS_3"/>
    <property type="match status" value="1"/>
</dbReference>
<evidence type="ECO:0000256" key="1">
    <source>
        <dbReference type="ARBA" id="ARBA00000085"/>
    </source>
</evidence>
<dbReference type="InterPro" id="IPR035965">
    <property type="entry name" value="PAS-like_dom_sf"/>
</dbReference>
<dbReference type="InterPro" id="IPR013655">
    <property type="entry name" value="PAS_fold_3"/>
</dbReference>
<dbReference type="RefSeq" id="WP_190406319.1">
    <property type="nucleotide sequence ID" value="NZ_JACJRF010000008.1"/>
</dbReference>
<proteinExistence type="predicted"/>
<dbReference type="InterPro" id="IPR000700">
    <property type="entry name" value="PAS-assoc_C"/>
</dbReference>
<evidence type="ECO:0000259" key="6">
    <source>
        <dbReference type="PROSITE" id="PS50109"/>
    </source>
</evidence>
<sequence length="895" mass="101873">MKTTRLSNYLHKNREEKYSHFFSLSLDLLCIAGFDGYFKYLNPVWLKILGWSNQELLDKPFIEFVHPEDRKNTILESQKLTDSVDTICFENRYLCRDGSYKWLSWNATPFSKEKLIYAVARDITTTKENEITLQKTIQELEAFKFALNTHSLVAITDLKGRITYANDLFCEVSKYSREELLGQDHRIINSGYHSQEFFANLWKTISQGKIWKGEIKNRAKDGTFYWVDTLITPLLGAECKPYQYVSIRTDITQRKLSELALLERSRLSVLSAEMSFALSQSGTLSEIMQDCINKISQHLDIALVCIWTCERQTEHLELQAGVQCQDTKCSTLKNTQDFPEHVILANNIMVGMAQNYQPIFNEEITLHTQEYLTTNLSAYPLIIEHKLIGLMALFSHQLFTEATHNLLNWIANNIAVAIDRIWAREELLSRREALLLRLASQIRSSLDLDTILEIAVTEIRSLLQIDRCYFLRFLPNIAQHCLTITHEAIDLSLPKMLGEVSVQNNDWLVKALLNQELICIDNIKDNFLLSQDTPAILSEFGITSQLLLPVKSHSGEFSAIVCSHCRGERVWSQSDIVLLQAVTDQLAIAIDHAQLYIQSRETALAAQAQAEKLAQTLHQLQQTQSQLIQHEKMSSLGQLVAGVAHEINNPVNFIHGNISHAKEYIQDILELVNLYQEYYPNPQSAIQTFTEEIDLDFITDDLEKILSSMNMGTNRIREIVLSLRNFSRLDEAEKKLVDIHEGIDNTLLILHHRWKNSGIGLGISLIKEYGELPLVDCYPGQLNQVFMNILTNAIDALEESVINGTTNTNAQIHIRTELLDNNFVSIRIADNGAGMTEEIKNRLFDPFFTTKAVGKGTGLGLSISYQIIVEKHGGILQCLSELGKGTEFCIQIPVK</sequence>
<dbReference type="PANTHER" id="PTHR43065:SF50">
    <property type="entry name" value="HISTIDINE KINASE"/>
    <property type="match status" value="1"/>
</dbReference>
<dbReference type="InterPro" id="IPR003661">
    <property type="entry name" value="HisK_dim/P_dom"/>
</dbReference>
<comment type="catalytic activity">
    <reaction evidence="1">
        <text>ATP + protein L-histidine = ADP + protein N-phospho-L-histidine.</text>
        <dbReference type="EC" id="2.7.13.3"/>
    </reaction>
</comment>
<evidence type="ECO:0000256" key="3">
    <source>
        <dbReference type="ARBA" id="ARBA00022553"/>
    </source>
</evidence>
<feature type="domain" description="PAC" evidence="8">
    <location>
        <begin position="211"/>
        <end position="263"/>
    </location>
</feature>
<dbReference type="InterPro" id="IPR036890">
    <property type="entry name" value="HATPase_C_sf"/>
</dbReference>
<dbReference type="InterPro" id="IPR000014">
    <property type="entry name" value="PAS"/>
</dbReference>
<organism evidence="9 10">
    <name type="scientific">Anabaena subtropica FACHB-260</name>
    <dbReference type="NCBI Taxonomy" id="2692884"/>
    <lineage>
        <taxon>Bacteria</taxon>
        <taxon>Bacillati</taxon>
        <taxon>Cyanobacteriota</taxon>
        <taxon>Cyanophyceae</taxon>
        <taxon>Nostocales</taxon>
        <taxon>Nostocaceae</taxon>
        <taxon>Anabaena</taxon>
    </lineage>
</organism>
<dbReference type="PRINTS" id="PR00344">
    <property type="entry name" value="BCTRLSENSOR"/>
</dbReference>
<dbReference type="NCBIfam" id="TIGR00229">
    <property type="entry name" value="sensory_box"/>
    <property type="match status" value="2"/>
</dbReference>
<dbReference type="SUPFAM" id="SSF47384">
    <property type="entry name" value="Homodimeric domain of signal transducing histidine kinase"/>
    <property type="match status" value="1"/>
</dbReference>
<feature type="domain" description="Histidine kinase" evidence="6">
    <location>
        <begin position="642"/>
        <end position="895"/>
    </location>
</feature>
<dbReference type="SMART" id="SM00065">
    <property type="entry name" value="GAF"/>
    <property type="match status" value="2"/>
</dbReference>
<evidence type="ECO:0000256" key="5">
    <source>
        <dbReference type="ARBA" id="ARBA00023012"/>
    </source>
</evidence>
<dbReference type="CDD" id="cd00082">
    <property type="entry name" value="HisKA"/>
    <property type="match status" value="1"/>
</dbReference>
<dbReference type="InterPro" id="IPR029016">
    <property type="entry name" value="GAF-like_dom_sf"/>
</dbReference>
<dbReference type="InterPro" id="IPR001610">
    <property type="entry name" value="PAC"/>
</dbReference>
<dbReference type="InterPro" id="IPR003018">
    <property type="entry name" value="GAF"/>
</dbReference>
<dbReference type="InterPro" id="IPR003594">
    <property type="entry name" value="HATPase_dom"/>
</dbReference>
<dbReference type="Gene3D" id="1.10.287.130">
    <property type="match status" value="1"/>
</dbReference>
<dbReference type="Proteomes" id="UP000607281">
    <property type="component" value="Unassembled WGS sequence"/>
</dbReference>
<dbReference type="SUPFAM" id="SSF55785">
    <property type="entry name" value="PYP-like sensor domain (PAS domain)"/>
    <property type="match status" value="2"/>
</dbReference>
<dbReference type="CDD" id="cd00130">
    <property type="entry name" value="PAS"/>
    <property type="match status" value="2"/>
</dbReference>
<dbReference type="SMART" id="SM00387">
    <property type="entry name" value="HATPase_c"/>
    <property type="match status" value="1"/>
</dbReference>
<dbReference type="EMBL" id="JACJRF010000008">
    <property type="protein sequence ID" value="MBD2343853.1"/>
    <property type="molecule type" value="Genomic_DNA"/>
</dbReference>
<gene>
    <name evidence="9" type="ORF">H6G18_06795</name>
</gene>
<keyword evidence="10" id="KW-1185">Reference proteome</keyword>
<dbReference type="SMART" id="SM00091">
    <property type="entry name" value="PAS"/>
    <property type="match status" value="2"/>
</dbReference>
<dbReference type="Pfam" id="PF13426">
    <property type="entry name" value="PAS_9"/>
    <property type="match status" value="1"/>
</dbReference>
<dbReference type="Gene3D" id="3.30.450.20">
    <property type="entry name" value="PAS domain"/>
    <property type="match status" value="2"/>
</dbReference>
<evidence type="ECO:0000313" key="9">
    <source>
        <dbReference type="EMBL" id="MBD2343853.1"/>
    </source>
</evidence>
<feature type="domain" description="PAS" evidence="7">
    <location>
        <begin position="14"/>
        <end position="70"/>
    </location>
</feature>
<feature type="domain" description="PAS" evidence="7">
    <location>
        <begin position="139"/>
        <end position="183"/>
    </location>
</feature>
<dbReference type="PANTHER" id="PTHR43065">
    <property type="entry name" value="SENSOR HISTIDINE KINASE"/>
    <property type="match status" value="1"/>
</dbReference>
<dbReference type="InterPro" id="IPR036097">
    <property type="entry name" value="HisK_dim/P_sf"/>
</dbReference>
<dbReference type="InterPro" id="IPR004358">
    <property type="entry name" value="Sig_transdc_His_kin-like_C"/>
</dbReference>
<dbReference type="SUPFAM" id="SSF55781">
    <property type="entry name" value="GAF domain-like"/>
    <property type="match status" value="2"/>
</dbReference>
<keyword evidence="3" id="KW-0597">Phosphoprotein</keyword>
<name>A0ABR8CLX7_9NOST</name>
<dbReference type="PROSITE" id="PS50113">
    <property type="entry name" value="PAC"/>
    <property type="match status" value="1"/>
</dbReference>
<dbReference type="Gene3D" id="3.30.565.10">
    <property type="entry name" value="Histidine kinase-like ATPase, C-terminal domain"/>
    <property type="match status" value="1"/>
</dbReference>
<evidence type="ECO:0000313" key="10">
    <source>
        <dbReference type="Proteomes" id="UP000607281"/>
    </source>
</evidence>
<dbReference type="PROSITE" id="PS50112">
    <property type="entry name" value="PAS"/>
    <property type="match status" value="2"/>
</dbReference>